<gene>
    <name evidence="4" type="ORF">TthAA11_06210</name>
</gene>
<sequence>MSTVKRILWLPFLGLAACSQWQGADDIFAGNKVFSPALMEAEIRKAYEGIVVGFSYAISQNGQLARSGAWGLAKRPVDGEAPMAAATRHNLASVSKTVNALFALVVLKRLGIDPDTPVSPWLPAGWVQGAGFAGASGVTFAQLLEHRSGLKQAFDAMDDWGKEQWGNDWDGLAFVVANGAMPGSPPAYKNANHALFRVLIPGLLYQKGYVATPPSKETVGSTYLEYLYRWLLEPAGLSWVDCTPGPRGEALAYDFVHEEVAGRSFAPSPDACGGHSGLRMSALELAQLLAYALHTEVLLPKGVREEMLLRLWGWYPAGQEGPYPGDEATARVWHPGDLYASAGPEEHTCVLRYPRQVEAVLLINSDIYTALADVKRPCKLLQKAYAKALVAP</sequence>
<evidence type="ECO:0000259" key="3">
    <source>
        <dbReference type="Pfam" id="PF00144"/>
    </source>
</evidence>
<feature type="signal peptide" evidence="2">
    <location>
        <begin position="1"/>
        <end position="23"/>
    </location>
</feature>
<keyword evidence="1" id="KW-0378">Hydrolase</keyword>
<dbReference type="Proteomes" id="UP000825379">
    <property type="component" value="Chromosome"/>
</dbReference>
<dbReference type="PROSITE" id="PS51257">
    <property type="entry name" value="PROKAR_LIPOPROTEIN"/>
    <property type="match status" value="1"/>
</dbReference>
<dbReference type="InterPro" id="IPR001466">
    <property type="entry name" value="Beta-lactam-related"/>
</dbReference>
<dbReference type="EMBL" id="AP024926">
    <property type="protein sequence ID" value="BCZ86439.1"/>
    <property type="molecule type" value="Genomic_DNA"/>
</dbReference>
<evidence type="ECO:0000313" key="4">
    <source>
        <dbReference type="EMBL" id="BCZ86439.1"/>
    </source>
</evidence>
<dbReference type="Gene3D" id="3.40.710.10">
    <property type="entry name" value="DD-peptidase/beta-lactamase superfamily"/>
    <property type="match status" value="1"/>
</dbReference>
<dbReference type="AlphaFoldDB" id="A0AAD1NXN3"/>
<protein>
    <recommendedName>
        <fullName evidence="3">Beta-lactamase-related domain-containing protein</fullName>
    </recommendedName>
</protein>
<dbReference type="PANTHER" id="PTHR43283">
    <property type="entry name" value="BETA-LACTAMASE-RELATED"/>
    <property type="match status" value="1"/>
</dbReference>
<dbReference type="Pfam" id="PF00144">
    <property type="entry name" value="Beta-lactamase"/>
    <property type="match status" value="1"/>
</dbReference>
<evidence type="ECO:0000256" key="2">
    <source>
        <dbReference type="SAM" id="SignalP"/>
    </source>
</evidence>
<proteinExistence type="predicted"/>
<feature type="chain" id="PRO_5042072280" description="Beta-lactamase-related domain-containing protein" evidence="2">
    <location>
        <begin position="24"/>
        <end position="392"/>
    </location>
</feature>
<keyword evidence="2" id="KW-0732">Signal</keyword>
<evidence type="ECO:0000313" key="5">
    <source>
        <dbReference type="Proteomes" id="UP000825379"/>
    </source>
</evidence>
<organism evidence="4 5">
    <name type="scientific">Thermus thermophilus</name>
    <dbReference type="NCBI Taxonomy" id="274"/>
    <lineage>
        <taxon>Bacteria</taxon>
        <taxon>Thermotogati</taxon>
        <taxon>Deinococcota</taxon>
        <taxon>Deinococci</taxon>
        <taxon>Thermales</taxon>
        <taxon>Thermaceae</taxon>
        <taxon>Thermus</taxon>
    </lineage>
</organism>
<name>A0AAD1NXN3_THETH</name>
<dbReference type="InterPro" id="IPR012338">
    <property type="entry name" value="Beta-lactam/transpept-like"/>
</dbReference>
<dbReference type="PANTHER" id="PTHR43283:SF11">
    <property type="entry name" value="BETA-LACTAMASE-RELATED DOMAIN-CONTAINING PROTEIN"/>
    <property type="match status" value="1"/>
</dbReference>
<evidence type="ECO:0000256" key="1">
    <source>
        <dbReference type="ARBA" id="ARBA00022801"/>
    </source>
</evidence>
<dbReference type="GO" id="GO:0016787">
    <property type="term" value="F:hydrolase activity"/>
    <property type="evidence" value="ECO:0007669"/>
    <property type="project" value="UniProtKB-KW"/>
</dbReference>
<reference evidence="4" key="1">
    <citation type="submission" date="2021-07" db="EMBL/GenBank/DDBJ databases">
        <title>Complete genome sequences of four Thermus thermophilus strains isolated from Arima Hot Spring in Japan.</title>
        <authorList>
            <person name="Tomariguchi N."/>
            <person name="Ueno Y."/>
            <person name="Miyazaki K."/>
        </authorList>
    </citation>
    <scope>NUCLEOTIDE SEQUENCE</scope>
    <source>
        <strain evidence="4">AA1-1</strain>
    </source>
</reference>
<accession>A0AAD1NXN3</accession>
<dbReference type="InterPro" id="IPR050789">
    <property type="entry name" value="Diverse_Enzym_Activities"/>
</dbReference>
<dbReference type="SUPFAM" id="SSF56601">
    <property type="entry name" value="beta-lactamase/transpeptidase-like"/>
    <property type="match status" value="1"/>
</dbReference>
<feature type="domain" description="Beta-lactamase-related" evidence="3">
    <location>
        <begin position="51"/>
        <end position="325"/>
    </location>
</feature>